<feature type="transmembrane region" description="Helical" evidence="4">
    <location>
        <begin position="203"/>
        <end position="225"/>
    </location>
</feature>
<evidence type="ECO:0000256" key="1">
    <source>
        <dbReference type="ARBA" id="ARBA00023015"/>
    </source>
</evidence>
<reference evidence="5" key="1">
    <citation type="journal article" date="2023" name="Int. J. Syst. Evol. Microbiol.">
        <title>Streptomyces meridianus sp. nov. isolated from brackish water of the Tagus estuary in Alcochete, Portugal.</title>
        <authorList>
            <person name="Santos J.D.N."/>
            <person name="Klimek D."/>
            <person name="Calusinska M."/>
            <person name="Lobo Da Cunha A."/>
            <person name="Catita J."/>
            <person name="Goncalves H."/>
            <person name="Gonzalez I."/>
            <person name="Reyes F."/>
            <person name="Lage O.M."/>
        </authorList>
    </citation>
    <scope>NUCLEOTIDE SEQUENCE</scope>
    <source>
        <strain evidence="5">MTZ3.1</strain>
    </source>
</reference>
<dbReference type="RefSeq" id="WP_251408325.1">
    <property type="nucleotide sequence ID" value="NZ_JAMQGM010000002.1"/>
</dbReference>
<name>A0ABT0X2C0_9ACTN</name>
<feature type="transmembrane region" description="Helical" evidence="4">
    <location>
        <begin position="164"/>
        <end position="183"/>
    </location>
</feature>
<dbReference type="InterPro" id="IPR041916">
    <property type="entry name" value="Anti_sigma_zinc_sf"/>
</dbReference>
<feature type="transmembrane region" description="Helical" evidence="4">
    <location>
        <begin position="139"/>
        <end position="157"/>
    </location>
</feature>
<sequence>MNHRGPTTEWHLPDADVQAYAAGGLPEPGCWSLEKHVEACARCAQRVSDAVRTHSPVVARSLDATRSALLARIGAEDRAGSPARAGGTGGRLRPVGSPRIPAADTPRSAHGRTGGRQHPVRAWGARLTWAAGPALGRSWLFSLTLVTVAAVVLARLADAAELRPLLLVAAPLLPVAGVAVSYGRHADPLYETVAATPSAGLRLLLVRTAMVLAVCVPLLTAAGLLMPAQGGSPGAAAWLLPGLALTLLTLVTGSYLGCLRASAVTGTTWPLLLLTAGTTADPGPADLIGRVNHAFANVASGPAQGFWASAALLCGGLLVLRRTSFDQLERL</sequence>
<keyword evidence="6" id="KW-1185">Reference proteome</keyword>
<proteinExistence type="predicted"/>
<keyword evidence="1" id="KW-0805">Transcription regulation</keyword>
<evidence type="ECO:0000256" key="3">
    <source>
        <dbReference type="SAM" id="MobiDB-lite"/>
    </source>
</evidence>
<protein>
    <submittedName>
        <fullName evidence="5">Zf-HC2 domain-containing protein</fullName>
    </submittedName>
</protein>
<keyword evidence="4" id="KW-0472">Membrane</keyword>
<dbReference type="Proteomes" id="UP001167160">
    <property type="component" value="Unassembled WGS sequence"/>
</dbReference>
<dbReference type="EMBL" id="JAMQGM010000002">
    <property type="protein sequence ID" value="MCM2576078.1"/>
    <property type="molecule type" value="Genomic_DNA"/>
</dbReference>
<evidence type="ECO:0000313" key="5">
    <source>
        <dbReference type="EMBL" id="MCM2576078.1"/>
    </source>
</evidence>
<keyword evidence="2" id="KW-0804">Transcription</keyword>
<keyword evidence="4" id="KW-1133">Transmembrane helix</keyword>
<evidence type="ECO:0000256" key="2">
    <source>
        <dbReference type="ARBA" id="ARBA00023163"/>
    </source>
</evidence>
<comment type="caution">
    <text evidence="5">The sequence shown here is derived from an EMBL/GenBank/DDBJ whole genome shotgun (WGS) entry which is preliminary data.</text>
</comment>
<feature type="region of interest" description="Disordered" evidence="3">
    <location>
        <begin position="79"/>
        <end position="117"/>
    </location>
</feature>
<evidence type="ECO:0000313" key="6">
    <source>
        <dbReference type="Proteomes" id="UP001167160"/>
    </source>
</evidence>
<feature type="transmembrane region" description="Helical" evidence="4">
    <location>
        <begin position="237"/>
        <end position="256"/>
    </location>
</feature>
<evidence type="ECO:0000256" key="4">
    <source>
        <dbReference type="SAM" id="Phobius"/>
    </source>
</evidence>
<gene>
    <name evidence="5" type="ORF">M1E25_01705</name>
</gene>
<keyword evidence="4" id="KW-0812">Transmembrane</keyword>
<dbReference type="Gene3D" id="1.10.10.1320">
    <property type="entry name" value="Anti-sigma factor, zinc-finger domain"/>
    <property type="match status" value="1"/>
</dbReference>
<accession>A0ABT0X2C0</accession>
<organism evidence="5 6">
    <name type="scientific">Streptomyces meridianus</name>
    <dbReference type="NCBI Taxonomy" id="2938945"/>
    <lineage>
        <taxon>Bacteria</taxon>
        <taxon>Bacillati</taxon>
        <taxon>Actinomycetota</taxon>
        <taxon>Actinomycetes</taxon>
        <taxon>Kitasatosporales</taxon>
        <taxon>Streptomycetaceae</taxon>
        <taxon>Streptomyces</taxon>
    </lineage>
</organism>